<dbReference type="RefSeq" id="WP_155399615.1">
    <property type="nucleotide sequence ID" value="NZ_CP062152.1"/>
</dbReference>
<keyword evidence="1" id="KW-0614">Plasmid</keyword>
<evidence type="ECO:0000313" key="2">
    <source>
        <dbReference type="Proteomes" id="UP001163036"/>
    </source>
</evidence>
<gene>
    <name evidence="1" type="ORF">M5598_26765</name>
</gene>
<geneLocation type="plasmid" evidence="1 2">
    <name>pVP-16-VB00198-1</name>
</geneLocation>
<name>A0AA46UR34_VIBPH</name>
<dbReference type="AlphaFoldDB" id="A0AA46UR34"/>
<protein>
    <submittedName>
        <fullName evidence="1">Uncharacterized protein</fullName>
    </submittedName>
</protein>
<accession>A0AA46UR34</accession>
<sequence length="54" mass="5957">MERQLKKSQPRKVKAKQVVLASILLVGLTTGSISVYKDFCDFKEKACAGLLQGM</sequence>
<reference evidence="1" key="1">
    <citation type="submission" date="2022-05" db="EMBL/GenBank/DDBJ databases">
        <title>Megaplasmid of Vibrio parahaemolyticus.</title>
        <authorList>
            <person name="Strauch E."/>
            <person name="Borowiak M."/>
        </authorList>
    </citation>
    <scope>NUCLEOTIDE SEQUENCE</scope>
    <source>
        <strain evidence="1">16-VB00198</strain>
        <plasmid evidence="1">pVP-16-VB00198-1</plasmid>
    </source>
</reference>
<dbReference type="Proteomes" id="UP001163036">
    <property type="component" value="Plasmid pVP-16-VB00198-1"/>
</dbReference>
<organism evidence="1 2">
    <name type="scientific">Vibrio parahaemolyticus</name>
    <dbReference type="NCBI Taxonomy" id="670"/>
    <lineage>
        <taxon>Bacteria</taxon>
        <taxon>Pseudomonadati</taxon>
        <taxon>Pseudomonadota</taxon>
        <taxon>Gammaproteobacteria</taxon>
        <taxon>Vibrionales</taxon>
        <taxon>Vibrionaceae</taxon>
        <taxon>Vibrio</taxon>
    </lineage>
</organism>
<evidence type="ECO:0000313" key="1">
    <source>
        <dbReference type="EMBL" id="UYV29581.1"/>
    </source>
</evidence>
<proteinExistence type="predicted"/>
<dbReference type="EMBL" id="CP097357">
    <property type="protein sequence ID" value="UYV29581.1"/>
    <property type="molecule type" value="Genomic_DNA"/>
</dbReference>